<dbReference type="Proteomes" id="UP000799440">
    <property type="component" value="Unassembled WGS sequence"/>
</dbReference>
<dbReference type="SMART" id="SM00906">
    <property type="entry name" value="Fungal_trans"/>
    <property type="match status" value="1"/>
</dbReference>
<feature type="region of interest" description="Disordered" evidence="8">
    <location>
        <begin position="1"/>
        <end position="31"/>
    </location>
</feature>
<evidence type="ECO:0000256" key="3">
    <source>
        <dbReference type="ARBA" id="ARBA00022833"/>
    </source>
</evidence>
<organism evidence="10 11">
    <name type="scientific">Sporormia fimetaria CBS 119925</name>
    <dbReference type="NCBI Taxonomy" id="1340428"/>
    <lineage>
        <taxon>Eukaryota</taxon>
        <taxon>Fungi</taxon>
        <taxon>Dikarya</taxon>
        <taxon>Ascomycota</taxon>
        <taxon>Pezizomycotina</taxon>
        <taxon>Dothideomycetes</taxon>
        <taxon>Pleosporomycetidae</taxon>
        <taxon>Pleosporales</taxon>
        <taxon>Sporormiaceae</taxon>
        <taxon>Sporormia</taxon>
    </lineage>
</organism>
<keyword evidence="6" id="KW-0804">Transcription</keyword>
<evidence type="ECO:0000256" key="2">
    <source>
        <dbReference type="ARBA" id="ARBA00022723"/>
    </source>
</evidence>
<dbReference type="CDD" id="cd00067">
    <property type="entry name" value="GAL4"/>
    <property type="match status" value="1"/>
</dbReference>
<sequence length="789" mass="88694">MASRATSSTTTGADDSSSSAPQPKASKRRCVPSACVPCRKRKSKCDGGTPVCATCTAVYKSQCYYDEASEARRGKATGIKREQPDPSADADYLVKAIRTAPEPELRDLLQHLRKDPRSDVSALADSWRKLSVTAFSPSSENAQQSLENDLSVVMGKPARTRSGESRHYGHSSNLGLVSEDEDYNSSKSRSRSRSAVHPSYAHGTWTTVTDDMAFVEYLLKLYFDWSHAFYYIFSCECFWNDFYHGREKYCSSLLVNALLAYACHFTDDPRARVDKDDPRTAGEHFFAEARRLLYEDETPSLTTTQALCVMAMREPSAGRDSSGFMYIGRCMRMAIELGMHLNTTSSPELGLSKSEIEVRRVTFWGCFIVDTVWTLCIGRVADLPRAAITVEKPSLEESAWTGKGSYPLANPGAGSRMFIQEFAKFAELINDANLMYFAPKERVTKFRVLSMYEKYQAWYANLPGPLRLDQAHGAPLPHILVLYMLYHTVILHLFRPLLKVDIIDSKIRPRDICTDSANKVSDLLRVYRQHYDLRACQLIMSHCLLSVGIVHLLYSQNHIHEDNLVECLQALEDLSICHYFGARSFRIVHSLAKTWDLAFPEKLRMSKLVPKDDAPVGSPGIENMFYTRSTAQAAQEMESRNQQNFARPMEHSRRNSLSMFSSENQPYSDANAPAPMPMPTMYGSQHISNPTSTNLQYPNLSTAPLGPSQSAESLFWTPVPGVGVPILPRDYATSPMDINTMVTPDEWERFSRDGFRMNDSWMQNNFMYPASNVNMGMHHAGMNMGATMG</sequence>
<dbReference type="PROSITE" id="PS50048">
    <property type="entry name" value="ZN2_CY6_FUNGAL_2"/>
    <property type="match status" value="1"/>
</dbReference>
<dbReference type="GO" id="GO:0000981">
    <property type="term" value="F:DNA-binding transcription factor activity, RNA polymerase II-specific"/>
    <property type="evidence" value="ECO:0007669"/>
    <property type="project" value="InterPro"/>
</dbReference>
<keyword evidence="7" id="KW-0539">Nucleus</keyword>
<feature type="non-terminal residue" evidence="10">
    <location>
        <position position="789"/>
    </location>
</feature>
<dbReference type="GO" id="GO:0006351">
    <property type="term" value="P:DNA-templated transcription"/>
    <property type="evidence" value="ECO:0007669"/>
    <property type="project" value="InterPro"/>
</dbReference>
<dbReference type="AlphaFoldDB" id="A0A6A6UZC8"/>
<dbReference type="InterPro" id="IPR001138">
    <property type="entry name" value="Zn2Cys6_DnaBD"/>
</dbReference>
<dbReference type="InterPro" id="IPR036864">
    <property type="entry name" value="Zn2-C6_fun-type_DNA-bd_sf"/>
</dbReference>
<protein>
    <recommendedName>
        <fullName evidence="9">Zn(2)-C6 fungal-type domain-containing protein</fullName>
    </recommendedName>
</protein>
<dbReference type="GO" id="GO:0005634">
    <property type="term" value="C:nucleus"/>
    <property type="evidence" value="ECO:0007669"/>
    <property type="project" value="UniProtKB-SubCell"/>
</dbReference>
<dbReference type="Pfam" id="PF04082">
    <property type="entry name" value="Fungal_trans"/>
    <property type="match status" value="1"/>
</dbReference>
<dbReference type="PANTHER" id="PTHR31313">
    <property type="entry name" value="TY1 ENHANCER ACTIVATOR"/>
    <property type="match status" value="1"/>
</dbReference>
<dbReference type="GO" id="GO:0003677">
    <property type="term" value="F:DNA binding"/>
    <property type="evidence" value="ECO:0007669"/>
    <property type="project" value="UniProtKB-KW"/>
</dbReference>
<evidence type="ECO:0000256" key="4">
    <source>
        <dbReference type="ARBA" id="ARBA00023015"/>
    </source>
</evidence>
<dbReference type="Pfam" id="PF00172">
    <property type="entry name" value="Zn_clus"/>
    <property type="match status" value="1"/>
</dbReference>
<dbReference type="SUPFAM" id="SSF57701">
    <property type="entry name" value="Zn2/Cys6 DNA-binding domain"/>
    <property type="match status" value="1"/>
</dbReference>
<evidence type="ECO:0000256" key="7">
    <source>
        <dbReference type="ARBA" id="ARBA00023242"/>
    </source>
</evidence>
<feature type="compositionally biased region" description="Low complexity" evidence="8">
    <location>
        <begin position="1"/>
        <end position="24"/>
    </location>
</feature>
<dbReference type="InterPro" id="IPR007219">
    <property type="entry name" value="XnlR_reg_dom"/>
</dbReference>
<dbReference type="PROSITE" id="PS00463">
    <property type="entry name" value="ZN2_CY6_FUNGAL_1"/>
    <property type="match status" value="1"/>
</dbReference>
<dbReference type="PANTHER" id="PTHR31313:SF81">
    <property type="entry name" value="TY1 ENHANCER ACTIVATOR"/>
    <property type="match status" value="1"/>
</dbReference>
<keyword evidence="5" id="KW-0238">DNA-binding</keyword>
<evidence type="ECO:0000256" key="5">
    <source>
        <dbReference type="ARBA" id="ARBA00023125"/>
    </source>
</evidence>
<evidence type="ECO:0000259" key="9">
    <source>
        <dbReference type="PROSITE" id="PS50048"/>
    </source>
</evidence>
<feature type="region of interest" description="Disordered" evidence="8">
    <location>
        <begin position="159"/>
        <end position="190"/>
    </location>
</feature>
<dbReference type="CDD" id="cd12148">
    <property type="entry name" value="fungal_TF_MHR"/>
    <property type="match status" value="1"/>
</dbReference>
<evidence type="ECO:0000256" key="6">
    <source>
        <dbReference type="ARBA" id="ARBA00023163"/>
    </source>
</evidence>
<comment type="subcellular location">
    <subcellularLocation>
        <location evidence="1">Nucleus</location>
    </subcellularLocation>
</comment>
<keyword evidence="3" id="KW-0862">Zinc</keyword>
<reference evidence="10" key="1">
    <citation type="journal article" date="2020" name="Stud. Mycol.">
        <title>101 Dothideomycetes genomes: a test case for predicting lifestyles and emergence of pathogens.</title>
        <authorList>
            <person name="Haridas S."/>
            <person name="Albert R."/>
            <person name="Binder M."/>
            <person name="Bloem J."/>
            <person name="Labutti K."/>
            <person name="Salamov A."/>
            <person name="Andreopoulos B."/>
            <person name="Baker S."/>
            <person name="Barry K."/>
            <person name="Bills G."/>
            <person name="Bluhm B."/>
            <person name="Cannon C."/>
            <person name="Castanera R."/>
            <person name="Culley D."/>
            <person name="Daum C."/>
            <person name="Ezra D."/>
            <person name="Gonzalez J."/>
            <person name="Henrissat B."/>
            <person name="Kuo A."/>
            <person name="Liang C."/>
            <person name="Lipzen A."/>
            <person name="Lutzoni F."/>
            <person name="Magnuson J."/>
            <person name="Mondo S."/>
            <person name="Nolan M."/>
            <person name="Ohm R."/>
            <person name="Pangilinan J."/>
            <person name="Park H.-J."/>
            <person name="Ramirez L."/>
            <person name="Alfaro M."/>
            <person name="Sun H."/>
            <person name="Tritt A."/>
            <person name="Yoshinaga Y."/>
            <person name="Zwiers L.-H."/>
            <person name="Turgeon B."/>
            <person name="Goodwin S."/>
            <person name="Spatafora J."/>
            <person name="Crous P."/>
            <person name="Grigoriev I."/>
        </authorList>
    </citation>
    <scope>NUCLEOTIDE SEQUENCE</scope>
    <source>
        <strain evidence="10">CBS 119925</strain>
    </source>
</reference>
<proteinExistence type="predicted"/>
<evidence type="ECO:0000313" key="11">
    <source>
        <dbReference type="Proteomes" id="UP000799440"/>
    </source>
</evidence>
<feature type="domain" description="Zn(2)-C6 fungal-type" evidence="9">
    <location>
        <begin position="34"/>
        <end position="65"/>
    </location>
</feature>
<evidence type="ECO:0000256" key="8">
    <source>
        <dbReference type="SAM" id="MobiDB-lite"/>
    </source>
</evidence>
<dbReference type="Gene3D" id="4.10.240.10">
    <property type="entry name" value="Zn(2)-C6 fungal-type DNA-binding domain"/>
    <property type="match status" value="1"/>
</dbReference>
<keyword evidence="11" id="KW-1185">Reference proteome</keyword>
<dbReference type="EMBL" id="MU006608">
    <property type="protein sequence ID" value="KAF2742451.1"/>
    <property type="molecule type" value="Genomic_DNA"/>
</dbReference>
<dbReference type="InterPro" id="IPR051615">
    <property type="entry name" value="Transcr_Regulatory_Elem"/>
</dbReference>
<dbReference type="GO" id="GO:0008270">
    <property type="term" value="F:zinc ion binding"/>
    <property type="evidence" value="ECO:0007669"/>
    <property type="project" value="InterPro"/>
</dbReference>
<evidence type="ECO:0000256" key="1">
    <source>
        <dbReference type="ARBA" id="ARBA00004123"/>
    </source>
</evidence>
<dbReference type="OrthoDB" id="2162761at2759"/>
<keyword evidence="4" id="KW-0805">Transcription regulation</keyword>
<name>A0A6A6UZC8_9PLEO</name>
<dbReference type="SMART" id="SM00066">
    <property type="entry name" value="GAL4"/>
    <property type="match status" value="1"/>
</dbReference>
<gene>
    <name evidence="10" type="ORF">M011DRAFT_376061</name>
</gene>
<accession>A0A6A6UZC8</accession>
<keyword evidence="2" id="KW-0479">Metal-binding</keyword>
<evidence type="ECO:0000313" key="10">
    <source>
        <dbReference type="EMBL" id="KAF2742451.1"/>
    </source>
</evidence>